<protein>
    <submittedName>
        <fullName evidence="5">Uncharacterized protein</fullName>
    </submittedName>
</protein>
<dbReference type="NCBIfam" id="NF004825">
    <property type="entry name" value="PRK06181.1"/>
    <property type="match status" value="1"/>
</dbReference>
<keyword evidence="4" id="KW-0472">Membrane</keyword>
<dbReference type="Proteomes" id="UP000001514">
    <property type="component" value="Unassembled WGS sequence"/>
</dbReference>
<dbReference type="EMBL" id="GL377588">
    <property type="protein sequence ID" value="EFJ24791.1"/>
    <property type="molecule type" value="Genomic_DNA"/>
</dbReference>
<feature type="transmembrane region" description="Helical" evidence="4">
    <location>
        <begin position="15"/>
        <end position="36"/>
    </location>
</feature>
<dbReference type="Gene3D" id="3.40.50.720">
    <property type="entry name" value="NAD(P)-binding Rossmann-like Domain"/>
    <property type="match status" value="1"/>
</dbReference>
<evidence type="ECO:0000313" key="5">
    <source>
        <dbReference type="EMBL" id="EFJ24791.1"/>
    </source>
</evidence>
<keyword evidence="4" id="KW-0812">Transmembrane</keyword>
<accession>D8RS15</accession>
<keyword evidence="4" id="KW-1133">Transmembrane helix</keyword>
<dbReference type="Gramene" id="EFJ24791">
    <property type="protein sequence ID" value="EFJ24791"/>
    <property type="gene ID" value="SELMODRAFT_100351"/>
</dbReference>
<dbReference type="PANTHER" id="PTHR43391">
    <property type="entry name" value="RETINOL DEHYDROGENASE-RELATED"/>
    <property type="match status" value="1"/>
</dbReference>
<dbReference type="GO" id="GO:0005829">
    <property type="term" value="C:cytosol"/>
    <property type="evidence" value="ECO:0000318"/>
    <property type="project" value="GO_Central"/>
</dbReference>
<dbReference type="STRING" id="88036.D8RS15"/>
<evidence type="ECO:0000256" key="3">
    <source>
        <dbReference type="RuleBase" id="RU000363"/>
    </source>
</evidence>
<dbReference type="eggNOG" id="KOG1205">
    <property type="taxonomic scope" value="Eukaryota"/>
</dbReference>
<dbReference type="InParanoid" id="D8RS15"/>
<comment type="similarity">
    <text evidence="1 3">Belongs to the short-chain dehydrogenases/reductases (SDR) family.</text>
</comment>
<dbReference type="PANTHER" id="PTHR43391:SF89">
    <property type="entry name" value="11-BETA-HYDROXYSTEROID DEHYDROGENASE 1A-RELATED"/>
    <property type="match status" value="1"/>
</dbReference>
<organism evidence="6">
    <name type="scientific">Selaginella moellendorffii</name>
    <name type="common">Spikemoss</name>
    <dbReference type="NCBI Taxonomy" id="88036"/>
    <lineage>
        <taxon>Eukaryota</taxon>
        <taxon>Viridiplantae</taxon>
        <taxon>Streptophyta</taxon>
        <taxon>Embryophyta</taxon>
        <taxon>Tracheophyta</taxon>
        <taxon>Lycopodiopsida</taxon>
        <taxon>Selaginellales</taxon>
        <taxon>Selaginellaceae</taxon>
        <taxon>Selaginella</taxon>
    </lineage>
</organism>
<dbReference type="Pfam" id="PF00106">
    <property type="entry name" value="adh_short"/>
    <property type="match status" value="1"/>
</dbReference>
<dbReference type="HOGENOM" id="CLU_010194_2_1_1"/>
<evidence type="ECO:0000256" key="2">
    <source>
        <dbReference type="ARBA" id="ARBA00023002"/>
    </source>
</evidence>
<dbReference type="PRINTS" id="PR00081">
    <property type="entry name" value="GDHRDH"/>
</dbReference>
<proteinExistence type="inferred from homology"/>
<dbReference type="SUPFAM" id="SSF51735">
    <property type="entry name" value="NAD(P)-binding Rossmann-fold domains"/>
    <property type="match status" value="1"/>
</dbReference>
<sequence length="346" mass="38572">MDLIQMLLNLVVPPLGLVFLLLTWPAVAFLSFWRWIFSYALAENVRGKVAVITGASSGIGEYMAYEYGKRGAKVVLCGRRENQLKNVQERVGSEGATDTLVVVADVSREEECKKVVDETINTLGKIDHLVCNHGIANSFFVEEAKGLEIFRKIMDVNFMGCVYTTYFALPHLRKSRGKIVVTASTASWLPIPRMSIYNASKAAVVNFFDTLRTELRSDIGGMTIAMPGYIHSEMTMGKFMSAEGKHDMNVDIRDTLVGPSPVASTQYCAKQIVSAVTRGERYVVVPTWYKVSLLFRVFVPQLLETFISLLFVKELQPGKPVTKVIMDSFPSAEKVLYPPGMQQKTD</sequence>
<dbReference type="GO" id="GO:0016491">
    <property type="term" value="F:oxidoreductase activity"/>
    <property type="evidence" value="ECO:0000318"/>
    <property type="project" value="GO_Central"/>
</dbReference>
<dbReference type="OMA" id="HYRIPPR"/>
<dbReference type="FunCoup" id="D8RS15">
    <property type="interactions" value="201"/>
</dbReference>
<dbReference type="InterPro" id="IPR020904">
    <property type="entry name" value="Sc_DH/Rdtase_CS"/>
</dbReference>
<dbReference type="PROSITE" id="PS00061">
    <property type="entry name" value="ADH_SHORT"/>
    <property type="match status" value="1"/>
</dbReference>
<dbReference type="InterPro" id="IPR036291">
    <property type="entry name" value="NAD(P)-bd_dom_sf"/>
</dbReference>
<reference evidence="5 6" key="1">
    <citation type="journal article" date="2011" name="Science">
        <title>The Selaginella genome identifies genetic changes associated with the evolution of vascular plants.</title>
        <authorList>
            <person name="Banks J.A."/>
            <person name="Nishiyama T."/>
            <person name="Hasebe M."/>
            <person name="Bowman J.L."/>
            <person name="Gribskov M."/>
            <person name="dePamphilis C."/>
            <person name="Albert V.A."/>
            <person name="Aono N."/>
            <person name="Aoyama T."/>
            <person name="Ambrose B.A."/>
            <person name="Ashton N.W."/>
            <person name="Axtell M.J."/>
            <person name="Barker E."/>
            <person name="Barker M.S."/>
            <person name="Bennetzen J.L."/>
            <person name="Bonawitz N.D."/>
            <person name="Chapple C."/>
            <person name="Cheng C."/>
            <person name="Correa L.G."/>
            <person name="Dacre M."/>
            <person name="DeBarry J."/>
            <person name="Dreyer I."/>
            <person name="Elias M."/>
            <person name="Engstrom E.M."/>
            <person name="Estelle M."/>
            <person name="Feng L."/>
            <person name="Finet C."/>
            <person name="Floyd S.K."/>
            <person name="Frommer W.B."/>
            <person name="Fujita T."/>
            <person name="Gramzow L."/>
            <person name="Gutensohn M."/>
            <person name="Harholt J."/>
            <person name="Hattori M."/>
            <person name="Heyl A."/>
            <person name="Hirai T."/>
            <person name="Hiwatashi Y."/>
            <person name="Ishikawa M."/>
            <person name="Iwata M."/>
            <person name="Karol K.G."/>
            <person name="Koehler B."/>
            <person name="Kolukisaoglu U."/>
            <person name="Kubo M."/>
            <person name="Kurata T."/>
            <person name="Lalonde S."/>
            <person name="Li K."/>
            <person name="Li Y."/>
            <person name="Litt A."/>
            <person name="Lyons E."/>
            <person name="Manning G."/>
            <person name="Maruyama T."/>
            <person name="Michael T.P."/>
            <person name="Mikami K."/>
            <person name="Miyazaki S."/>
            <person name="Morinaga S."/>
            <person name="Murata T."/>
            <person name="Mueller-Roeber B."/>
            <person name="Nelson D.R."/>
            <person name="Obara M."/>
            <person name="Oguri Y."/>
            <person name="Olmstead R.G."/>
            <person name="Onodera N."/>
            <person name="Petersen B.L."/>
            <person name="Pils B."/>
            <person name="Prigge M."/>
            <person name="Rensing S.A."/>
            <person name="Riano-Pachon D.M."/>
            <person name="Roberts A.W."/>
            <person name="Sato Y."/>
            <person name="Scheller H.V."/>
            <person name="Schulz B."/>
            <person name="Schulz C."/>
            <person name="Shakirov E.V."/>
            <person name="Shibagaki N."/>
            <person name="Shinohara N."/>
            <person name="Shippen D.E."/>
            <person name="Soerensen I."/>
            <person name="Sotooka R."/>
            <person name="Sugimoto N."/>
            <person name="Sugita M."/>
            <person name="Sumikawa N."/>
            <person name="Tanurdzic M."/>
            <person name="Theissen G."/>
            <person name="Ulvskov P."/>
            <person name="Wakazuki S."/>
            <person name="Weng J.K."/>
            <person name="Willats W.W."/>
            <person name="Wipf D."/>
            <person name="Wolf P.G."/>
            <person name="Yang L."/>
            <person name="Zimmer A.D."/>
            <person name="Zhu Q."/>
            <person name="Mitros T."/>
            <person name="Hellsten U."/>
            <person name="Loque D."/>
            <person name="Otillar R."/>
            <person name="Salamov A."/>
            <person name="Schmutz J."/>
            <person name="Shapiro H."/>
            <person name="Lindquist E."/>
            <person name="Lucas S."/>
            <person name="Rokhsar D."/>
            <person name="Grigoriev I.V."/>
        </authorList>
    </citation>
    <scope>NUCLEOTIDE SEQUENCE [LARGE SCALE GENOMIC DNA]</scope>
</reference>
<evidence type="ECO:0000313" key="6">
    <source>
        <dbReference type="Proteomes" id="UP000001514"/>
    </source>
</evidence>
<evidence type="ECO:0000256" key="1">
    <source>
        <dbReference type="ARBA" id="ARBA00006484"/>
    </source>
</evidence>
<dbReference type="PRINTS" id="PR00080">
    <property type="entry name" value="SDRFAMILY"/>
</dbReference>
<dbReference type="InterPro" id="IPR002347">
    <property type="entry name" value="SDR_fam"/>
</dbReference>
<name>D8RS15_SELML</name>
<dbReference type="AlphaFoldDB" id="D8RS15"/>
<evidence type="ECO:0000256" key="4">
    <source>
        <dbReference type="SAM" id="Phobius"/>
    </source>
</evidence>
<dbReference type="KEGG" id="smo:SELMODRAFT_100351"/>
<gene>
    <name evidence="5" type="ORF">SELMODRAFT_100351</name>
</gene>
<keyword evidence="6" id="KW-1185">Reference proteome</keyword>
<keyword evidence="2" id="KW-0560">Oxidoreductase</keyword>